<proteinExistence type="predicted"/>
<dbReference type="EMBL" id="CP071696">
    <property type="protein sequence ID" value="QTX03546.1"/>
    <property type="molecule type" value="Genomic_DNA"/>
</dbReference>
<accession>A0A975IP34</accession>
<evidence type="ECO:0000313" key="2">
    <source>
        <dbReference type="Proteomes" id="UP000671914"/>
    </source>
</evidence>
<dbReference type="AlphaFoldDB" id="A0A975IP34"/>
<keyword evidence="2" id="KW-1185">Reference proteome</keyword>
<gene>
    <name evidence="1" type="ORF">G127AT_09280</name>
</gene>
<protein>
    <submittedName>
        <fullName evidence="1">Uncharacterized protein</fullName>
    </submittedName>
</protein>
<dbReference type="Proteomes" id="UP000671914">
    <property type="component" value="Chromosome"/>
</dbReference>
<evidence type="ECO:0000313" key="1">
    <source>
        <dbReference type="EMBL" id="QTX03546.1"/>
    </source>
</evidence>
<name>A0A975IP34_9MICO</name>
<sequence>MKTRTVRSGSSATRTIGLSFGATRAQVASSLNVSSAATQSISVSCESPALSAGQSWRAKPIGTKHTYKIRELTYVDAIIVSDRTSASLSAFNPTPNSIYCY</sequence>
<dbReference type="RefSeq" id="WP_210896250.1">
    <property type="nucleotide sequence ID" value="NZ_CP071696.1"/>
</dbReference>
<dbReference type="KEGG" id="aarc:G127AT_09280"/>
<organism evidence="1 2">
    <name type="scientific">Agromyces archimandritae</name>
    <dbReference type="NCBI Taxonomy" id="2781962"/>
    <lineage>
        <taxon>Bacteria</taxon>
        <taxon>Bacillati</taxon>
        <taxon>Actinomycetota</taxon>
        <taxon>Actinomycetes</taxon>
        <taxon>Micrococcales</taxon>
        <taxon>Microbacteriaceae</taxon>
        <taxon>Agromyces</taxon>
    </lineage>
</organism>
<reference evidence="1" key="1">
    <citation type="submission" date="2021-03" db="EMBL/GenBank/DDBJ databases">
        <title>Agromyces archimandritus sp. nov., isolated from the cockroach Archimandrita tessellata.</title>
        <authorList>
            <person name="Guzman J."/>
            <person name="Ortuzar M."/>
            <person name="Poehlein A."/>
            <person name="Daniel R."/>
            <person name="Trujillo M."/>
            <person name="Vilcinskas A."/>
        </authorList>
    </citation>
    <scope>NUCLEOTIDE SEQUENCE</scope>
    <source>
        <strain evidence="1">G127AT</strain>
    </source>
</reference>